<gene>
    <name evidence="2" type="ORF">BUZ14_15335</name>
</gene>
<reference evidence="2 3" key="1">
    <citation type="journal article" date="2016" name="Front. Microbiol.">
        <title>Comprehensive Phylogenetic Analysis of Bovine Non-aureus Staphylococci Species Based on Whole-Genome Sequencing.</title>
        <authorList>
            <person name="Naushad S."/>
            <person name="Barkema H.W."/>
            <person name="Luby C."/>
            <person name="Condas L.A."/>
            <person name="Nobrega D.B."/>
            <person name="Carson D.A."/>
            <person name="De Buck J."/>
        </authorList>
    </citation>
    <scope>NUCLEOTIDE SEQUENCE [LARGE SCALE GENOMIC DNA]</scope>
    <source>
        <strain evidence="2 3">SNUC 4781</strain>
    </source>
</reference>
<dbReference type="AlphaFoldDB" id="A0A3A0URS0"/>
<comment type="caution">
    <text evidence="2">The sequence shown here is derived from an EMBL/GenBank/DDBJ whole genome shotgun (WGS) entry which is preliminary data.</text>
</comment>
<dbReference type="Pfam" id="PF07435">
    <property type="entry name" value="YycH"/>
    <property type="match status" value="1"/>
</dbReference>
<proteinExistence type="predicted"/>
<feature type="domain" description="Regulatory protein YycH" evidence="1">
    <location>
        <begin position="2"/>
        <end position="201"/>
    </location>
</feature>
<accession>A0A3A0URS0</accession>
<dbReference type="RefSeq" id="WP_259340753.1">
    <property type="nucleotide sequence ID" value="NZ_QYJN01000280.1"/>
</dbReference>
<feature type="non-terminal residue" evidence="2">
    <location>
        <position position="1"/>
    </location>
</feature>
<evidence type="ECO:0000313" key="2">
    <source>
        <dbReference type="EMBL" id="RIP23347.1"/>
    </source>
</evidence>
<dbReference type="Gene3D" id="3.30.310.160">
    <property type="entry name" value="YycH protein, domain 2"/>
    <property type="match status" value="1"/>
</dbReference>
<dbReference type="EMBL" id="QYJN01000280">
    <property type="protein sequence ID" value="RIP23347.1"/>
    <property type="molecule type" value="Genomic_DNA"/>
</dbReference>
<dbReference type="Proteomes" id="UP000265541">
    <property type="component" value="Unassembled WGS sequence"/>
</dbReference>
<dbReference type="InterPro" id="IPR042274">
    <property type="entry name" value="YycH/YycI_2"/>
</dbReference>
<evidence type="ECO:0000259" key="1">
    <source>
        <dbReference type="Pfam" id="PF07435"/>
    </source>
</evidence>
<sequence>VDTMNSILFNDSVVVRSTKSGTATYNNNTGVANYNDETEKYRYTNLSEDENRSTNMQDSIPSTYDYINNHGGFTDDYRLFNIDNKNGELTYQMFLNGRPTFNDENLNNIKVSWGDKGVFSYARALLKANVTIDSGGNETKLPGAETVRSELANNPEINFEDVTNMTIGYRMEEKPDKSDIEIQRNSEFKPQWYVQYNGEWRAYEDGRLE</sequence>
<name>A0A3A0URS0_STAGA</name>
<protein>
    <recommendedName>
        <fullName evidence="1">Regulatory protein YycH domain-containing protein</fullName>
    </recommendedName>
</protein>
<evidence type="ECO:0000313" key="3">
    <source>
        <dbReference type="Proteomes" id="UP000265541"/>
    </source>
</evidence>
<organism evidence="2 3">
    <name type="scientific">Staphylococcus gallinarum</name>
    <dbReference type="NCBI Taxonomy" id="1293"/>
    <lineage>
        <taxon>Bacteria</taxon>
        <taxon>Bacillati</taxon>
        <taxon>Bacillota</taxon>
        <taxon>Bacilli</taxon>
        <taxon>Bacillales</taxon>
        <taxon>Staphylococcaceae</taxon>
        <taxon>Staphylococcus</taxon>
    </lineage>
</organism>
<dbReference type="InterPro" id="IPR009996">
    <property type="entry name" value="YycH"/>
</dbReference>